<reference evidence="1" key="1">
    <citation type="submission" date="2022-01" db="EMBL/GenBank/DDBJ databases">
        <authorList>
            <person name="Criscuolo A."/>
        </authorList>
    </citation>
    <scope>NUCLEOTIDE SEQUENCE</scope>
    <source>
        <strain evidence="1">CIP111891</strain>
    </source>
</reference>
<gene>
    <name evidence="1" type="ORF">PAECIP111891_04685</name>
</gene>
<evidence type="ECO:0000313" key="1">
    <source>
        <dbReference type="EMBL" id="CAH1218050.1"/>
    </source>
</evidence>
<proteinExistence type="predicted"/>
<dbReference type="Proteomes" id="UP000838821">
    <property type="component" value="Unassembled WGS sequence"/>
</dbReference>
<comment type="caution">
    <text evidence="1">The sequence shown here is derived from an EMBL/GenBank/DDBJ whole genome shotgun (WGS) entry which is preliminary data.</text>
</comment>
<name>A0ABN8GTT2_9BACL</name>
<dbReference type="SUPFAM" id="SSF48239">
    <property type="entry name" value="Terpenoid cyclases/Protein prenyltransferases"/>
    <property type="match status" value="1"/>
</dbReference>
<dbReference type="InterPro" id="IPR008930">
    <property type="entry name" value="Terpenoid_cyclase/PrenylTrfase"/>
</dbReference>
<evidence type="ECO:0008006" key="3">
    <source>
        <dbReference type="Google" id="ProtNLM"/>
    </source>
</evidence>
<sequence>MRVTTSSPVKLQLGKGKVTNVDAIYNRLVNLNDQLTEATLLGQILDPQSKYYGGIVDETGIARANHMSTPRMIAGWASALVNPDSRYYQDSSLLNALDKAVAFMLNRQHADGTVSLGSTNYNSPPDTAFVVGGVTQIYQLLNKHEWAQLEPVTAKLKLFLERTIPAMLTGGCHTPNHRWVLTAALCLLYEIFPQPELLARAEDWLAEGLDITEDGEWTERSNGIYNAVSNIALYHTGRLMNRPELIECVRSNLRMMMYLIHPSGEVVTDYSGRQDFGQTATMANYFPIYRLMAAHDQDPIFAAMADYAGSYITGFHEGVNNHPLMSILVHPEANISHIERAPLLDRYVKVLNAEHPMKEHLQRIDEVGHHMHIQHSSMHLSFGAPLVRIRELDQSVTIMSQTPSFFSLRHGKARLLGVKLSTSFSPGIVKFTNLIASEGGYKLDTVLEKGYNGPIPRHLLPSGTEGSTLSPWYLLPHQHRPMTHLQKLELQAEITSGDSEWTIHVSSDEREDVFTQVTFIFGNEGSVSGDDLLAGEEGKYFLRSGSMKYEAEGDVIEISSGSYEHILPIVREDHHPSGCQYVHVNLVTPYDRTFKIRLL</sequence>
<keyword evidence="2" id="KW-1185">Reference proteome</keyword>
<accession>A0ABN8GTT2</accession>
<dbReference type="EMBL" id="CAKMMW010000016">
    <property type="protein sequence ID" value="CAH1218050.1"/>
    <property type="molecule type" value="Genomic_DNA"/>
</dbReference>
<organism evidence="1 2">
    <name type="scientific">Paenibacillus allorhizoplanae</name>
    <dbReference type="NCBI Taxonomy" id="2905648"/>
    <lineage>
        <taxon>Bacteria</taxon>
        <taxon>Bacillati</taxon>
        <taxon>Bacillota</taxon>
        <taxon>Bacilli</taxon>
        <taxon>Bacillales</taxon>
        <taxon>Paenibacillaceae</taxon>
        <taxon>Paenibacillus</taxon>
    </lineage>
</organism>
<protein>
    <recommendedName>
        <fullName evidence="3">Heparinase</fullName>
    </recommendedName>
</protein>
<evidence type="ECO:0000313" key="2">
    <source>
        <dbReference type="Proteomes" id="UP000838821"/>
    </source>
</evidence>